<feature type="region of interest" description="Disordered" evidence="1">
    <location>
        <begin position="321"/>
        <end position="369"/>
    </location>
</feature>
<feature type="region of interest" description="Disordered" evidence="1">
    <location>
        <begin position="407"/>
        <end position="446"/>
    </location>
</feature>
<feature type="non-terminal residue" evidence="3">
    <location>
        <position position="1"/>
    </location>
</feature>
<feature type="compositionally biased region" description="Low complexity" evidence="1">
    <location>
        <begin position="321"/>
        <end position="344"/>
    </location>
</feature>
<proteinExistence type="predicted"/>
<name>A0A9W8MJ10_9AGAR</name>
<dbReference type="EMBL" id="JANBPK010000806">
    <property type="protein sequence ID" value="KAJ2931702.1"/>
    <property type="molecule type" value="Genomic_DNA"/>
</dbReference>
<reference evidence="3" key="1">
    <citation type="submission" date="2022-06" db="EMBL/GenBank/DDBJ databases">
        <title>Genome Sequence of Candolleomyces eurysporus.</title>
        <authorList>
            <person name="Buettner E."/>
        </authorList>
    </citation>
    <scope>NUCLEOTIDE SEQUENCE</scope>
    <source>
        <strain evidence="3">VTCC 930004</strain>
    </source>
</reference>
<comment type="caution">
    <text evidence="3">The sequence shown here is derived from an EMBL/GenBank/DDBJ whole genome shotgun (WGS) entry which is preliminary data.</text>
</comment>
<keyword evidence="4" id="KW-1185">Reference proteome</keyword>
<feature type="transmembrane region" description="Helical" evidence="2">
    <location>
        <begin position="229"/>
        <end position="254"/>
    </location>
</feature>
<sequence>MFHDSPTTISSNDIILRRRSSFKGPPNSVYWEDPPACSPYVLGPYSSDDIQSKLGLSNTQLNAIQSLEYFPEFGFTIRFDQLGNSSSGRSSILAFLHRPFFYEHQDRTHLVSWAQGDMHNASLDILQKWTGKPANGERPVIHVFSSLSPEGEPSKEWWYLSAMKWKVVELPSIWDRMDDQREKLVDELSRRCKDMMNESEIAGDLASGKLKQLTVEMTAVSIKFWANKAAVAAVFVIVSLVILGVGALLVVNFLKKRNTARQRLLHTRLFEKYSDSPSPKGSLRRAPDVVYDDSRFTGAKVTSEYPFAGTASNAVASSSAPAAATAPAPQQQQQYQYQAPPGSSHGSHQTAFYTPNPSQQSLSTHEQHNAAAAFSAFSTNPAPLTAVATTQRTHYMLPSQSQAAAVSHYTTTSRSAPPVAYRDPTQADRTSYQHSIDSFYGGGNQR</sequence>
<protein>
    <submittedName>
        <fullName evidence="3">Uncharacterized protein</fullName>
    </submittedName>
</protein>
<keyword evidence="2" id="KW-1133">Transmembrane helix</keyword>
<feature type="compositionally biased region" description="Polar residues" evidence="1">
    <location>
        <begin position="345"/>
        <end position="364"/>
    </location>
</feature>
<dbReference type="Proteomes" id="UP001140091">
    <property type="component" value="Unassembled WGS sequence"/>
</dbReference>
<evidence type="ECO:0000256" key="1">
    <source>
        <dbReference type="SAM" id="MobiDB-lite"/>
    </source>
</evidence>
<dbReference type="AlphaFoldDB" id="A0A9W8MJ10"/>
<keyword evidence="2" id="KW-0472">Membrane</keyword>
<keyword evidence="2" id="KW-0812">Transmembrane</keyword>
<organism evidence="3 4">
    <name type="scientific">Candolleomyces eurysporus</name>
    <dbReference type="NCBI Taxonomy" id="2828524"/>
    <lineage>
        <taxon>Eukaryota</taxon>
        <taxon>Fungi</taxon>
        <taxon>Dikarya</taxon>
        <taxon>Basidiomycota</taxon>
        <taxon>Agaricomycotina</taxon>
        <taxon>Agaricomycetes</taxon>
        <taxon>Agaricomycetidae</taxon>
        <taxon>Agaricales</taxon>
        <taxon>Agaricineae</taxon>
        <taxon>Psathyrellaceae</taxon>
        <taxon>Candolleomyces</taxon>
    </lineage>
</organism>
<gene>
    <name evidence="3" type="ORF">H1R20_g5521</name>
</gene>
<feature type="compositionally biased region" description="Polar residues" evidence="1">
    <location>
        <begin position="427"/>
        <end position="436"/>
    </location>
</feature>
<evidence type="ECO:0000313" key="4">
    <source>
        <dbReference type="Proteomes" id="UP001140091"/>
    </source>
</evidence>
<accession>A0A9W8MJ10</accession>
<dbReference type="OrthoDB" id="3069269at2759"/>
<evidence type="ECO:0000256" key="2">
    <source>
        <dbReference type="SAM" id="Phobius"/>
    </source>
</evidence>
<evidence type="ECO:0000313" key="3">
    <source>
        <dbReference type="EMBL" id="KAJ2931702.1"/>
    </source>
</evidence>